<dbReference type="InterPro" id="IPR015797">
    <property type="entry name" value="NUDIX_hydrolase-like_dom_sf"/>
</dbReference>
<dbReference type="PANTHER" id="PTHR21340">
    <property type="entry name" value="DIADENOSINE 5,5-P1,P4-TETRAPHOSPHATE PYROPHOSPHOHYDROLASE MUTT"/>
    <property type="match status" value="1"/>
</dbReference>
<name>A0A6J4REL8_9ACTN</name>
<organism evidence="3">
    <name type="scientific">uncultured Solirubrobacteraceae bacterium</name>
    <dbReference type="NCBI Taxonomy" id="1162706"/>
    <lineage>
        <taxon>Bacteria</taxon>
        <taxon>Bacillati</taxon>
        <taxon>Actinomycetota</taxon>
        <taxon>Thermoleophilia</taxon>
        <taxon>Solirubrobacterales</taxon>
        <taxon>Solirubrobacteraceae</taxon>
        <taxon>environmental samples</taxon>
    </lineage>
</organism>
<evidence type="ECO:0000259" key="2">
    <source>
        <dbReference type="PROSITE" id="PS51462"/>
    </source>
</evidence>
<dbReference type="InterPro" id="IPR000086">
    <property type="entry name" value="NUDIX_hydrolase_dom"/>
</dbReference>
<dbReference type="Pfam" id="PF00293">
    <property type="entry name" value="NUDIX"/>
    <property type="match status" value="1"/>
</dbReference>
<feature type="domain" description="Nudix hydrolase" evidence="2">
    <location>
        <begin position="79"/>
        <end position="204"/>
    </location>
</feature>
<proteinExistence type="predicted"/>
<dbReference type="PROSITE" id="PS51462">
    <property type="entry name" value="NUDIX"/>
    <property type="match status" value="1"/>
</dbReference>
<keyword evidence="1" id="KW-0378">Hydrolase</keyword>
<dbReference type="InterPro" id="IPR020084">
    <property type="entry name" value="NUDIX_hydrolase_CS"/>
</dbReference>
<dbReference type="SUPFAM" id="SSF55811">
    <property type="entry name" value="Nudix"/>
    <property type="match status" value="1"/>
</dbReference>
<dbReference type="GO" id="GO:0006167">
    <property type="term" value="P:AMP biosynthetic process"/>
    <property type="evidence" value="ECO:0007669"/>
    <property type="project" value="TreeGrafter"/>
</dbReference>
<dbReference type="AlphaFoldDB" id="A0A6J4REL8"/>
<dbReference type="GO" id="GO:0006754">
    <property type="term" value="P:ATP biosynthetic process"/>
    <property type="evidence" value="ECO:0007669"/>
    <property type="project" value="TreeGrafter"/>
</dbReference>
<evidence type="ECO:0000313" key="3">
    <source>
        <dbReference type="EMBL" id="CAA9471744.1"/>
    </source>
</evidence>
<evidence type="ECO:0000256" key="1">
    <source>
        <dbReference type="ARBA" id="ARBA00022801"/>
    </source>
</evidence>
<dbReference type="InterPro" id="IPR051325">
    <property type="entry name" value="Nudix_hydrolase_domain"/>
</dbReference>
<dbReference type="Gene3D" id="3.90.79.10">
    <property type="entry name" value="Nucleoside Triphosphate Pyrophosphohydrolase"/>
    <property type="match status" value="1"/>
</dbReference>
<reference evidence="3" key="1">
    <citation type="submission" date="2020-02" db="EMBL/GenBank/DDBJ databases">
        <authorList>
            <person name="Meier V. D."/>
        </authorList>
    </citation>
    <scope>NUCLEOTIDE SEQUENCE</scope>
    <source>
        <strain evidence="3">AVDCRST_MAG67</strain>
    </source>
</reference>
<dbReference type="PROSITE" id="PS00893">
    <property type="entry name" value="NUDIX_BOX"/>
    <property type="match status" value="1"/>
</dbReference>
<dbReference type="GO" id="GO:0004081">
    <property type="term" value="F:bis(5'-nucleosyl)-tetraphosphatase (asymmetrical) activity"/>
    <property type="evidence" value="ECO:0007669"/>
    <property type="project" value="TreeGrafter"/>
</dbReference>
<gene>
    <name evidence="3" type="ORF">AVDCRST_MAG67-80</name>
</gene>
<protein>
    <recommendedName>
        <fullName evidence="2">Nudix hydrolase domain-containing protein</fullName>
    </recommendedName>
</protein>
<dbReference type="PANTHER" id="PTHR21340:SF0">
    <property type="entry name" value="BIS(5'-NUCLEOSYL)-TETRAPHOSPHATASE [ASYMMETRICAL]"/>
    <property type="match status" value="1"/>
</dbReference>
<sequence>MLVAGSFSSRATQTGRQRRVRLRLLRRLGIARAYARVAVPVENGFGRRCRARSSWLLPAAARQTEVMTTTWDGVAVSSDPPAGAAVVVYRRAGREVEYLLLHRAHSGPRFEGDWAWTPPSGARQPGEDIVECARRELLEETGLCLKLTRTNVGDANWVVFTAEASADAKITLNEEHDRYDWLMLDEALSRTAPSRPQRFLRSASHEIAF</sequence>
<accession>A0A6J4REL8</accession>
<dbReference type="EMBL" id="CADCVQ010000007">
    <property type="protein sequence ID" value="CAA9471744.1"/>
    <property type="molecule type" value="Genomic_DNA"/>
</dbReference>